<keyword evidence="1 4" id="KW-0489">Methyltransferase</keyword>
<dbReference type="NCBIfam" id="NF001243">
    <property type="entry name" value="PRK00216.1-4"/>
    <property type="match status" value="1"/>
</dbReference>
<feature type="binding site" evidence="4">
    <location>
        <position position="85"/>
    </location>
    <ligand>
        <name>S-adenosyl-L-methionine</name>
        <dbReference type="ChEBI" id="CHEBI:59789"/>
    </ligand>
</feature>
<comment type="function">
    <text evidence="4">Methyltransferase required for the conversion of demethylmenaquinol (DMKH2) to menaquinol (MKH2).</text>
</comment>
<comment type="catalytic activity">
    <reaction evidence="4">
        <text>a 2-demethylmenaquinol + S-adenosyl-L-methionine = a menaquinol + S-adenosyl-L-homocysteine + H(+)</text>
        <dbReference type="Rhea" id="RHEA:42640"/>
        <dbReference type="Rhea" id="RHEA-COMP:9539"/>
        <dbReference type="Rhea" id="RHEA-COMP:9563"/>
        <dbReference type="ChEBI" id="CHEBI:15378"/>
        <dbReference type="ChEBI" id="CHEBI:18151"/>
        <dbReference type="ChEBI" id="CHEBI:55437"/>
        <dbReference type="ChEBI" id="CHEBI:57856"/>
        <dbReference type="ChEBI" id="CHEBI:59789"/>
        <dbReference type="EC" id="2.1.1.163"/>
    </reaction>
</comment>
<dbReference type="GO" id="GO:0032259">
    <property type="term" value="P:methylation"/>
    <property type="evidence" value="ECO:0007669"/>
    <property type="project" value="UniProtKB-KW"/>
</dbReference>
<comment type="pathway">
    <text evidence="4">Quinol/quinone metabolism; menaquinone biosynthesis; menaquinol from 1,4-dihydroxy-2-naphthoate: step 2/2.</text>
</comment>
<dbReference type="InterPro" id="IPR029063">
    <property type="entry name" value="SAM-dependent_MTases_sf"/>
</dbReference>
<feature type="binding site" evidence="4">
    <location>
        <begin position="113"/>
        <end position="114"/>
    </location>
    <ligand>
        <name>S-adenosyl-L-methionine</name>
        <dbReference type="ChEBI" id="CHEBI:59789"/>
    </ligand>
</feature>
<keyword evidence="6" id="KW-1185">Reference proteome</keyword>
<dbReference type="PATRIC" id="fig|1114972.6.peg.1012"/>
<dbReference type="AlphaFoldDB" id="A0A0R1REF6"/>
<dbReference type="UniPathway" id="UPA00079">
    <property type="reaction ID" value="UER00169"/>
</dbReference>
<sequence length="243" mass="27008">MSKLTQSTPKNPASVQALFTRIAPDYDRMNNIISLGLQHTWRRYTMRQAHFLPGDTVLDLCCGTGDWTVSIANSIGRNGQVIGVDFSQAMVKLAQQKIADNNLTNEATVSFGDALHLPFPDNSFDLITIGFGMRNLADLNAGLTEMLRVLRPGGQLVCLESSQPTAPIIKPVWQWYFGTVMPWLGAVFAHAHDDYDYLQRTTQAFANYQTLAEAFETAGFEEVHYRRFTFGAAACHTGIKPTK</sequence>
<accession>A0A0R1REF6</accession>
<dbReference type="PANTHER" id="PTHR43591">
    <property type="entry name" value="METHYLTRANSFERASE"/>
    <property type="match status" value="1"/>
</dbReference>
<dbReference type="HAMAP" id="MF_01813">
    <property type="entry name" value="MenG_UbiE_methyltr"/>
    <property type="match status" value="1"/>
</dbReference>
<dbReference type="GO" id="GO:0043770">
    <property type="term" value="F:demethylmenaquinone methyltransferase activity"/>
    <property type="evidence" value="ECO:0007669"/>
    <property type="project" value="UniProtKB-UniRule"/>
</dbReference>
<evidence type="ECO:0000256" key="1">
    <source>
        <dbReference type="ARBA" id="ARBA00022603"/>
    </source>
</evidence>
<dbReference type="Proteomes" id="UP000051999">
    <property type="component" value="Unassembled WGS sequence"/>
</dbReference>
<reference evidence="5 6" key="1">
    <citation type="journal article" date="2015" name="Genome Announc.">
        <title>Expanding the biotechnology potential of lactobacilli through comparative genomics of 213 strains and associated genera.</title>
        <authorList>
            <person name="Sun Z."/>
            <person name="Harris H.M."/>
            <person name="McCann A."/>
            <person name="Guo C."/>
            <person name="Argimon S."/>
            <person name="Zhang W."/>
            <person name="Yang X."/>
            <person name="Jeffery I.B."/>
            <person name="Cooney J.C."/>
            <person name="Kagawa T.F."/>
            <person name="Liu W."/>
            <person name="Song Y."/>
            <person name="Salvetti E."/>
            <person name="Wrobel A."/>
            <person name="Rasinkangas P."/>
            <person name="Parkhill J."/>
            <person name="Rea M.C."/>
            <person name="O'Sullivan O."/>
            <person name="Ritari J."/>
            <person name="Douillard F.P."/>
            <person name="Paul Ross R."/>
            <person name="Yang R."/>
            <person name="Briner A.E."/>
            <person name="Felis G.E."/>
            <person name="de Vos W.M."/>
            <person name="Barrangou R."/>
            <person name="Klaenhammer T.R."/>
            <person name="Caufield P.W."/>
            <person name="Cui Y."/>
            <person name="Zhang H."/>
            <person name="O'Toole P.W."/>
        </authorList>
    </citation>
    <scope>NUCLEOTIDE SEQUENCE [LARGE SCALE GENOMIC DNA]</scope>
    <source>
        <strain evidence="5 6">DSM 15814</strain>
    </source>
</reference>
<dbReference type="PROSITE" id="PS01184">
    <property type="entry name" value="UBIE_2"/>
    <property type="match status" value="1"/>
</dbReference>
<comment type="similarity">
    <text evidence="4">Belongs to the class I-like SAM-binding methyltransferase superfamily. MenG/UbiE family.</text>
</comment>
<dbReference type="EMBL" id="AZFF01000017">
    <property type="protein sequence ID" value="KRL53636.1"/>
    <property type="molecule type" value="Genomic_DNA"/>
</dbReference>
<dbReference type="Pfam" id="PF01209">
    <property type="entry name" value="Ubie_methyltran"/>
    <property type="match status" value="1"/>
</dbReference>
<dbReference type="EC" id="2.1.1.163" evidence="4"/>
<dbReference type="CDD" id="cd02440">
    <property type="entry name" value="AdoMet_MTases"/>
    <property type="match status" value="1"/>
</dbReference>
<evidence type="ECO:0000313" key="5">
    <source>
        <dbReference type="EMBL" id="KRL53636.1"/>
    </source>
</evidence>
<evidence type="ECO:0000256" key="4">
    <source>
        <dbReference type="HAMAP-Rule" id="MF_01813"/>
    </source>
</evidence>
<dbReference type="PROSITE" id="PS01183">
    <property type="entry name" value="UBIE_1"/>
    <property type="match status" value="1"/>
</dbReference>
<dbReference type="NCBIfam" id="NF001244">
    <property type="entry name" value="PRK00216.1-5"/>
    <property type="match status" value="1"/>
</dbReference>
<comment type="caution">
    <text evidence="4">Lacks conserved residue(s) required for the propagation of feature annotation.</text>
</comment>
<dbReference type="GO" id="GO:0009234">
    <property type="term" value="P:menaquinone biosynthetic process"/>
    <property type="evidence" value="ECO:0007669"/>
    <property type="project" value="UniProtKB-UniRule"/>
</dbReference>
<dbReference type="eggNOG" id="COG2226">
    <property type="taxonomic scope" value="Bacteria"/>
</dbReference>
<dbReference type="SUPFAM" id="SSF53335">
    <property type="entry name" value="S-adenosyl-L-methionine-dependent methyltransferases"/>
    <property type="match status" value="1"/>
</dbReference>
<organism evidence="5 6">
    <name type="scientific">Furfurilactobacillus rossiae DSM 15814</name>
    <dbReference type="NCBI Taxonomy" id="1114972"/>
    <lineage>
        <taxon>Bacteria</taxon>
        <taxon>Bacillati</taxon>
        <taxon>Bacillota</taxon>
        <taxon>Bacilli</taxon>
        <taxon>Lactobacillales</taxon>
        <taxon>Lactobacillaceae</taxon>
        <taxon>Furfurilactobacillus</taxon>
    </lineage>
</organism>
<dbReference type="InterPro" id="IPR004033">
    <property type="entry name" value="UbiE/COQ5_MeTrFase"/>
</dbReference>
<gene>
    <name evidence="4" type="primary">menG</name>
    <name evidence="5" type="ORF">FD35_GL001001</name>
</gene>
<keyword evidence="3 4" id="KW-0949">S-adenosyl-L-methionine</keyword>
<keyword evidence="2 4" id="KW-0808">Transferase</keyword>
<proteinExistence type="inferred from homology"/>
<dbReference type="Gene3D" id="3.40.50.150">
    <property type="entry name" value="Vaccinia Virus protein VP39"/>
    <property type="match status" value="1"/>
</dbReference>
<dbReference type="NCBIfam" id="TIGR01934">
    <property type="entry name" value="MenG_MenH_UbiE"/>
    <property type="match status" value="1"/>
</dbReference>
<dbReference type="RefSeq" id="WP_404825506.1">
    <property type="nucleotide sequence ID" value="NZ_AUAW01000019.1"/>
</dbReference>
<feature type="binding site" evidence="4">
    <location>
        <position position="64"/>
    </location>
    <ligand>
        <name>S-adenosyl-L-methionine</name>
        <dbReference type="ChEBI" id="CHEBI:59789"/>
    </ligand>
</feature>
<name>A0A0R1REF6_9LACO</name>
<evidence type="ECO:0000256" key="3">
    <source>
        <dbReference type="ARBA" id="ARBA00022691"/>
    </source>
</evidence>
<evidence type="ECO:0000313" key="6">
    <source>
        <dbReference type="Proteomes" id="UP000051999"/>
    </source>
</evidence>
<comment type="caution">
    <text evidence="5">The sequence shown here is derived from an EMBL/GenBank/DDBJ whole genome shotgun (WGS) entry which is preliminary data.</text>
</comment>
<keyword evidence="4" id="KW-0474">Menaquinone biosynthesis</keyword>
<dbReference type="PROSITE" id="PS51608">
    <property type="entry name" value="SAM_MT_UBIE"/>
    <property type="match status" value="1"/>
</dbReference>
<protein>
    <recommendedName>
        <fullName evidence="4">Demethylmenaquinone methyltransferase</fullName>
        <ecNumber evidence="4">2.1.1.163</ecNumber>
    </recommendedName>
</protein>
<dbReference type="InterPro" id="IPR023576">
    <property type="entry name" value="UbiE/COQ5_MeTrFase_CS"/>
</dbReference>
<evidence type="ECO:0000256" key="2">
    <source>
        <dbReference type="ARBA" id="ARBA00022679"/>
    </source>
</evidence>
<dbReference type="STRING" id="1114972.FD35_GL001001"/>
<dbReference type="PANTHER" id="PTHR43591:SF24">
    <property type="entry name" value="2-METHOXY-6-POLYPRENYL-1,4-BENZOQUINOL METHYLASE, MITOCHONDRIAL"/>
    <property type="match status" value="1"/>
</dbReference>